<proteinExistence type="predicted"/>
<gene>
    <name evidence="3" type="ORF">HLH29_08370</name>
</gene>
<dbReference type="Gene3D" id="3.40.50.2000">
    <property type="entry name" value="Glycogen Phosphorylase B"/>
    <property type="match status" value="2"/>
</dbReference>
<evidence type="ECO:0000259" key="2">
    <source>
        <dbReference type="Pfam" id="PF00534"/>
    </source>
</evidence>
<protein>
    <submittedName>
        <fullName evidence="3">Glycosyltransferase family 4 protein</fullName>
    </submittedName>
</protein>
<accession>A0A7W4JDD1</accession>
<dbReference type="PANTHER" id="PTHR46401">
    <property type="entry name" value="GLYCOSYLTRANSFERASE WBBK-RELATED"/>
    <property type="match status" value="1"/>
</dbReference>
<dbReference type="GO" id="GO:0009103">
    <property type="term" value="P:lipopolysaccharide biosynthetic process"/>
    <property type="evidence" value="ECO:0007669"/>
    <property type="project" value="TreeGrafter"/>
</dbReference>
<evidence type="ECO:0000313" key="3">
    <source>
        <dbReference type="EMBL" id="MBB2179185.1"/>
    </source>
</evidence>
<dbReference type="PANTHER" id="PTHR46401:SF2">
    <property type="entry name" value="GLYCOSYLTRANSFERASE WBBK-RELATED"/>
    <property type="match status" value="1"/>
</dbReference>
<dbReference type="SUPFAM" id="SSF53756">
    <property type="entry name" value="UDP-Glycosyltransferase/glycogen phosphorylase"/>
    <property type="match status" value="1"/>
</dbReference>
<dbReference type="Pfam" id="PF00534">
    <property type="entry name" value="Glycos_transf_1"/>
    <property type="match status" value="1"/>
</dbReference>
<dbReference type="EMBL" id="JABEQL010000009">
    <property type="protein sequence ID" value="MBB2179185.1"/>
    <property type="molecule type" value="Genomic_DNA"/>
</dbReference>
<evidence type="ECO:0000256" key="1">
    <source>
        <dbReference type="ARBA" id="ARBA00022679"/>
    </source>
</evidence>
<dbReference type="AlphaFoldDB" id="A0A7W4JDD1"/>
<comment type="caution">
    <text evidence="3">The sequence shown here is derived from an EMBL/GenBank/DDBJ whole genome shotgun (WGS) entry which is preliminary data.</text>
</comment>
<keyword evidence="1 3" id="KW-0808">Transferase</keyword>
<name>A0A7W4JDD1_9PROT</name>
<dbReference type="InterPro" id="IPR001296">
    <property type="entry name" value="Glyco_trans_1"/>
</dbReference>
<reference evidence="3 4" key="1">
    <citation type="submission" date="2020-04" db="EMBL/GenBank/DDBJ databases">
        <title>Description of novel Gluconacetobacter.</title>
        <authorList>
            <person name="Sombolestani A."/>
        </authorList>
    </citation>
    <scope>NUCLEOTIDE SEQUENCE [LARGE SCALE GENOMIC DNA]</scope>
    <source>
        <strain evidence="3 4">LMG 27725</strain>
    </source>
</reference>
<feature type="domain" description="Glycosyl transferase family 1" evidence="2">
    <location>
        <begin position="271"/>
        <end position="416"/>
    </location>
</feature>
<organism evidence="3 4">
    <name type="scientific">Gluconacetobacter tumulicola</name>
    <dbReference type="NCBI Taxonomy" id="1017177"/>
    <lineage>
        <taxon>Bacteria</taxon>
        <taxon>Pseudomonadati</taxon>
        <taxon>Pseudomonadota</taxon>
        <taxon>Alphaproteobacteria</taxon>
        <taxon>Acetobacterales</taxon>
        <taxon>Acetobacteraceae</taxon>
        <taxon>Gluconacetobacter</taxon>
    </lineage>
</organism>
<sequence>MRFCEAILVRDFPLHVGVDGFNLALPRGTGIATYARTLTHCLKAMGCTVDVVYGMDISPAMSAELREVMFFDILGQTADKKAAKSIFPRWLRNFVADTVMSAPKAVEVPISGRVEARGFAQRLPTFDRVLNVQNLYQAAGRHFRSTGRFMTICIPDPPAIMHWTYPLPIRVKGARNIYTIHDLVPLRLPQTTLDNKKFHFKLISKVVQSADAICTVSEASRKEILSFFPEVEERLHNTYQSFEPNTSIDVSREEGINQEIRELFGLQPGGFFLFFGSLEPKKNIGRLIEAFLMARTDRTLVIVGAMSWKTDDELRFLERGIAAGRIQKLEYLPAPLLAALIRGARAVLFPSLSEGFGLPVLEALSWGTPVMTSREGALPEVAGEAALFVDAYDPSSMSAGIEELDSNDALCASLRELGPRQAACFDMRKYEDRLREMYQSVLSLKKSRR</sequence>
<dbReference type="GO" id="GO:0016757">
    <property type="term" value="F:glycosyltransferase activity"/>
    <property type="evidence" value="ECO:0007669"/>
    <property type="project" value="InterPro"/>
</dbReference>
<dbReference type="CDD" id="cd03809">
    <property type="entry name" value="GT4_MtfB-like"/>
    <property type="match status" value="1"/>
</dbReference>
<dbReference type="Proteomes" id="UP000525623">
    <property type="component" value="Unassembled WGS sequence"/>
</dbReference>
<keyword evidence="4" id="KW-1185">Reference proteome</keyword>
<evidence type="ECO:0000313" key="4">
    <source>
        <dbReference type="Proteomes" id="UP000525623"/>
    </source>
</evidence>